<dbReference type="AlphaFoldDB" id="A0A7C9BES7"/>
<keyword evidence="3" id="KW-1185">Reference proteome</keyword>
<dbReference type="RefSeq" id="WP_152756049.1">
    <property type="nucleotide sequence ID" value="NZ_WHLY01000002.1"/>
</dbReference>
<dbReference type="Proteomes" id="UP000479293">
    <property type="component" value="Unassembled WGS sequence"/>
</dbReference>
<feature type="region of interest" description="Disordered" evidence="1">
    <location>
        <begin position="74"/>
        <end position="109"/>
    </location>
</feature>
<evidence type="ECO:0000256" key="1">
    <source>
        <dbReference type="SAM" id="MobiDB-lite"/>
    </source>
</evidence>
<name>A0A7C9BES7_9BACT</name>
<evidence type="ECO:0000313" key="3">
    <source>
        <dbReference type="Proteomes" id="UP000479293"/>
    </source>
</evidence>
<organism evidence="2 3">
    <name type="scientific">Salmonirosea aquatica</name>
    <dbReference type="NCBI Taxonomy" id="2654236"/>
    <lineage>
        <taxon>Bacteria</taxon>
        <taxon>Pseudomonadati</taxon>
        <taxon>Bacteroidota</taxon>
        <taxon>Cytophagia</taxon>
        <taxon>Cytophagales</taxon>
        <taxon>Spirosomataceae</taxon>
        <taxon>Salmonirosea</taxon>
    </lineage>
</organism>
<dbReference type="EMBL" id="WHLY01000002">
    <property type="protein sequence ID" value="MPR31937.1"/>
    <property type="molecule type" value="Genomic_DNA"/>
</dbReference>
<sequence>MGRSGQDWETLRAILSREYTRLIDSPTVSVEDINYIKAVTQNLDAYAKGYPLALLVGELVDALIRGYEPTQALQFAKKRRRRKPVHNTPGDPAPSGNRRHAHRAPQAPK</sequence>
<evidence type="ECO:0000313" key="2">
    <source>
        <dbReference type="EMBL" id="MPR31937.1"/>
    </source>
</evidence>
<protein>
    <submittedName>
        <fullName evidence="2">Uncharacterized protein</fullName>
    </submittedName>
</protein>
<feature type="compositionally biased region" description="Basic residues" evidence="1">
    <location>
        <begin position="76"/>
        <end position="85"/>
    </location>
</feature>
<proteinExistence type="predicted"/>
<comment type="caution">
    <text evidence="2">The sequence shown here is derived from an EMBL/GenBank/DDBJ whole genome shotgun (WGS) entry which is preliminary data.</text>
</comment>
<gene>
    <name evidence="2" type="ORF">GBK04_00880</name>
</gene>
<reference evidence="2 3" key="1">
    <citation type="submission" date="2019-10" db="EMBL/GenBank/DDBJ databases">
        <title>Draft Genome Sequence of Cytophagaceae sp. SJW1-29.</title>
        <authorList>
            <person name="Choi A."/>
        </authorList>
    </citation>
    <scope>NUCLEOTIDE SEQUENCE [LARGE SCALE GENOMIC DNA]</scope>
    <source>
        <strain evidence="2 3">SJW1-29</strain>
    </source>
</reference>
<accession>A0A7C9BES7</accession>